<keyword evidence="3" id="KW-1185">Reference proteome</keyword>
<gene>
    <name evidence="2" type="ORF">HHU08_13180</name>
</gene>
<evidence type="ECO:0000313" key="2">
    <source>
        <dbReference type="EMBL" id="NMO77939.1"/>
    </source>
</evidence>
<organism evidence="2 3">
    <name type="scientific">Niallia alba</name>
    <dbReference type="NCBI Taxonomy" id="2729105"/>
    <lineage>
        <taxon>Bacteria</taxon>
        <taxon>Bacillati</taxon>
        <taxon>Bacillota</taxon>
        <taxon>Bacilli</taxon>
        <taxon>Bacillales</taxon>
        <taxon>Bacillaceae</taxon>
        <taxon>Niallia</taxon>
    </lineage>
</organism>
<keyword evidence="1" id="KW-0812">Transmembrane</keyword>
<accession>A0A7Y0K8T0</accession>
<evidence type="ECO:0000256" key="1">
    <source>
        <dbReference type="SAM" id="Phobius"/>
    </source>
</evidence>
<dbReference type="EMBL" id="JABBPK010000001">
    <property type="protein sequence ID" value="NMO77939.1"/>
    <property type="molecule type" value="Genomic_DNA"/>
</dbReference>
<dbReference type="AlphaFoldDB" id="A0A7Y0K8T0"/>
<sequence length="51" mass="6073">MNAIFLSFLAKVVFIRLMNAIFLIVLGKSGFHSSDERHFSYRSWQKWFSFV</sequence>
<comment type="caution">
    <text evidence="2">The sequence shown here is derived from an EMBL/GenBank/DDBJ whole genome shotgun (WGS) entry which is preliminary data.</text>
</comment>
<name>A0A7Y0K8T0_9BACI</name>
<keyword evidence="1" id="KW-0472">Membrane</keyword>
<feature type="transmembrane region" description="Helical" evidence="1">
    <location>
        <begin position="6"/>
        <end position="27"/>
    </location>
</feature>
<dbReference type="Proteomes" id="UP000588491">
    <property type="component" value="Unassembled WGS sequence"/>
</dbReference>
<keyword evidence="1" id="KW-1133">Transmembrane helix</keyword>
<evidence type="ECO:0000313" key="3">
    <source>
        <dbReference type="Proteomes" id="UP000588491"/>
    </source>
</evidence>
<protein>
    <submittedName>
        <fullName evidence="2">Uncharacterized protein</fullName>
    </submittedName>
</protein>
<proteinExistence type="predicted"/>
<reference evidence="2 3" key="1">
    <citation type="submission" date="2020-04" db="EMBL/GenBank/DDBJ databases">
        <title>Bacillus sp. UniB3 isolated from commercial digestive syrup.</title>
        <authorList>
            <person name="Thorat V."/>
            <person name="Kirdat K."/>
            <person name="Tiwarekar B."/>
            <person name="Yadav A."/>
        </authorList>
    </citation>
    <scope>NUCLEOTIDE SEQUENCE [LARGE SCALE GENOMIC DNA]</scope>
    <source>
        <strain evidence="2 3">UniB3</strain>
    </source>
</reference>